<feature type="compositionally biased region" description="Polar residues" evidence="2">
    <location>
        <begin position="134"/>
        <end position="143"/>
    </location>
</feature>
<evidence type="ECO:0000313" key="3">
    <source>
        <dbReference type="EMBL" id="PIO06368.1"/>
    </source>
</evidence>
<dbReference type="AlphaFoldDB" id="A0A2G9PSP1"/>
<protein>
    <submittedName>
        <fullName evidence="3">Uncharacterized protein</fullName>
    </submittedName>
</protein>
<dbReference type="Proteomes" id="UP000228934">
    <property type="component" value="Unassembled WGS sequence"/>
</dbReference>
<sequence length="159" mass="18706">ELTEMKRQSQQRMSGLGTLEEGLQNDPGQGKSKYHCETENIMERLKKQEEKWKNYTQELKQKYDQDKNQTIQLLRQEHDLEKNRVIQSLQQDFDREKNQIIHQLQQERDREKNEKNQIKEILAKPPPAVKKNPEPTTVQSLNSVEGKHSATAISTRGEI</sequence>
<reference evidence="4" key="1">
    <citation type="journal article" date="2017" name="Nat. Commun.">
        <title>The North American bullfrog draft genome provides insight into hormonal regulation of long noncoding RNA.</title>
        <authorList>
            <person name="Hammond S.A."/>
            <person name="Warren R.L."/>
            <person name="Vandervalk B.P."/>
            <person name="Kucuk E."/>
            <person name="Khan H."/>
            <person name="Gibb E.A."/>
            <person name="Pandoh P."/>
            <person name="Kirk H."/>
            <person name="Zhao Y."/>
            <person name="Jones M."/>
            <person name="Mungall A.J."/>
            <person name="Coope R."/>
            <person name="Pleasance S."/>
            <person name="Moore R.A."/>
            <person name="Holt R.A."/>
            <person name="Round J.M."/>
            <person name="Ohora S."/>
            <person name="Walle B.V."/>
            <person name="Veldhoen N."/>
            <person name="Helbing C.C."/>
            <person name="Birol I."/>
        </authorList>
    </citation>
    <scope>NUCLEOTIDE SEQUENCE [LARGE SCALE GENOMIC DNA]</scope>
</reference>
<accession>A0A2G9PSP1</accession>
<feature type="non-terminal residue" evidence="3">
    <location>
        <position position="1"/>
    </location>
</feature>
<keyword evidence="4" id="KW-1185">Reference proteome</keyword>
<evidence type="ECO:0000313" key="4">
    <source>
        <dbReference type="Proteomes" id="UP000228934"/>
    </source>
</evidence>
<proteinExistence type="predicted"/>
<feature type="non-terminal residue" evidence="3">
    <location>
        <position position="159"/>
    </location>
</feature>
<feature type="compositionally biased region" description="Basic and acidic residues" evidence="2">
    <location>
        <begin position="104"/>
        <end position="122"/>
    </location>
</feature>
<feature type="region of interest" description="Disordered" evidence="2">
    <location>
        <begin position="1"/>
        <end position="34"/>
    </location>
</feature>
<evidence type="ECO:0000256" key="1">
    <source>
        <dbReference type="SAM" id="Coils"/>
    </source>
</evidence>
<keyword evidence="1" id="KW-0175">Coiled coil</keyword>
<feature type="coiled-coil region" evidence="1">
    <location>
        <begin position="38"/>
        <end position="65"/>
    </location>
</feature>
<feature type="region of interest" description="Disordered" evidence="2">
    <location>
        <begin position="104"/>
        <end position="159"/>
    </location>
</feature>
<gene>
    <name evidence="3" type="ORF">AB205_0057080</name>
</gene>
<dbReference type="EMBL" id="KV922514">
    <property type="protein sequence ID" value="PIO06368.1"/>
    <property type="molecule type" value="Genomic_DNA"/>
</dbReference>
<evidence type="ECO:0000256" key="2">
    <source>
        <dbReference type="SAM" id="MobiDB-lite"/>
    </source>
</evidence>
<name>A0A2G9PSP1_AQUCT</name>
<organism evidence="3 4">
    <name type="scientific">Aquarana catesbeiana</name>
    <name type="common">American bullfrog</name>
    <name type="synonym">Rana catesbeiana</name>
    <dbReference type="NCBI Taxonomy" id="8400"/>
    <lineage>
        <taxon>Eukaryota</taxon>
        <taxon>Metazoa</taxon>
        <taxon>Chordata</taxon>
        <taxon>Craniata</taxon>
        <taxon>Vertebrata</taxon>
        <taxon>Euteleostomi</taxon>
        <taxon>Amphibia</taxon>
        <taxon>Batrachia</taxon>
        <taxon>Anura</taxon>
        <taxon>Neobatrachia</taxon>
        <taxon>Ranoidea</taxon>
        <taxon>Ranidae</taxon>
        <taxon>Aquarana</taxon>
    </lineage>
</organism>